<dbReference type="KEGG" id="bfn:OI25_7406"/>
<proteinExistence type="predicted"/>
<dbReference type="RefSeq" id="WP_046564889.1">
    <property type="nucleotide sequence ID" value="NZ_CP010025.1"/>
</dbReference>
<dbReference type="GeneID" id="66513720"/>
<dbReference type="EMBL" id="JANSLM010000023">
    <property type="protein sequence ID" value="MDT8843340.1"/>
    <property type="molecule type" value="Genomic_DNA"/>
</dbReference>
<protein>
    <submittedName>
        <fullName evidence="2">Uncharacterized protein</fullName>
    </submittedName>
</protein>
<reference evidence="1 3" key="1">
    <citation type="journal article" date="2015" name="Genome Announc.">
        <title>Complete genome sequences for 59 burkholderia isolates, both pathogenic and near neighbor.</title>
        <authorList>
            <person name="Johnson S.L."/>
            <person name="Bishop-Lilly K.A."/>
            <person name="Ladner J.T."/>
            <person name="Daligault H.E."/>
            <person name="Davenport K.W."/>
            <person name="Jaissle J."/>
            <person name="Frey K.G."/>
            <person name="Koroleva G.I."/>
            <person name="Bruce D.C."/>
            <person name="Coyne S.R."/>
            <person name="Broomall S.M."/>
            <person name="Li P.E."/>
            <person name="Teshima H."/>
            <person name="Gibbons H.S."/>
            <person name="Palacios G.F."/>
            <person name="Rosenzweig C.N."/>
            <person name="Redden C.L."/>
            <person name="Xu Y."/>
            <person name="Minogue T.D."/>
            <person name="Chain P.S."/>
        </authorList>
    </citation>
    <scope>NUCLEOTIDE SEQUENCE [LARGE SCALE GENOMIC DNA]</scope>
    <source>
        <strain evidence="1 3">ATCC BAA-463</strain>
    </source>
</reference>
<accession>A0AAP5QGM7</accession>
<sequence>MSLADGARALIEEEMLSSPAEGIAKKLADAGDLAALSQKQKAVYDQIIAPHFKIACSTPDCDFEIDMEWIGDAIRAQAREESYFCEHCQYIHRQSAKDD</sequence>
<evidence type="ECO:0000313" key="4">
    <source>
        <dbReference type="Proteomes" id="UP001246473"/>
    </source>
</evidence>
<evidence type="ECO:0000313" key="2">
    <source>
        <dbReference type="EMBL" id="MDT8843340.1"/>
    </source>
</evidence>
<reference evidence="2" key="2">
    <citation type="submission" date="2022-08" db="EMBL/GenBank/DDBJ databases">
        <authorList>
            <person name="Kim S.-J."/>
        </authorList>
    </citation>
    <scope>NUCLEOTIDE SEQUENCE</scope>
    <source>
        <strain evidence="2">KJ</strain>
    </source>
</reference>
<dbReference type="Proteomes" id="UP000032614">
    <property type="component" value="Chromosome 3"/>
</dbReference>
<evidence type="ECO:0000313" key="3">
    <source>
        <dbReference type="Proteomes" id="UP000032614"/>
    </source>
</evidence>
<gene>
    <name evidence="1" type="ORF">OI25_7406</name>
    <name evidence="2" type="ORF">ParKJ_38600</name>
</gene>
<evidence type="ECO:0000313" key="1">
    <source>
        <dbReference type="EMBL" id="AJZ56535.1"/>
    </source>
</evidence>
<organism evidence="2 4">
    <name type="scientific">Paraburkholderia fungorum</name>
    <dbReference type="NCBI Taxonomy" id="134537"/>
    <lineage>
        <taxon>Bacteria</taxon>
        <taxon>Pseudomonadati</taxon>
        <taxon>Pseudomonadota</taxon>
        <taxon>Betaproteobacteria</taxon>
        <taxon>Burkholderiales</taxon>
        <taxon>Burkholderiaceae</taxon>
        <taxon>Paraburkholderia</taxon>
    </lineage>
</organism>
<name>A0AAP5QGM7_9BURK</name>
<dbReference type="AlphaFoldDB" id="A0AAP5QGM7"/>
<dbReference type="EMBL" id="CP010025">
    <property type="protein sequence ID" value="AJZ56535.1"/>
    <property type="molecule type" value="Genomic_DNA"/>
</dbReference>
<dbReference type="Proteomes" id="UP001246473">
    <property type="component" value="Unassembled WGS sequence"/>
</dbReference>